<evidence type="ECO:0000313" key="3">
    <source>
        <dbReference type="Proteomes" id="UP001151760"/>
    </source>
</evidence>
<dbReference type="GO" id="GO:0003964">
    <property type="term" value="F:RNA-directed DNA polymerase activity"/>
    <property type="evidence" value="ECO:0007669"/>
    <property type="project" value="UniProtKB-KW"/>
</dbReference>
<name>A0ABQ4WW77_9ASTR</name>
<dbReference type="PANTHER" id="PTHR48475">
    <property type="entry name" value="RIBONUCLEASE H"/>
    <property type="match status" value="1"/>
</dbReference>
<comment type="caution">
    <text evidence="2">The sequence shown here is derived from an EMBL/GenBank/DDBJ whole genome shotgun (WGS) entry which is preliminary data.</text>
</comment>
<keyword evidence="3" id="KW-1185">Reference proteome</keyword>
<evidence type="ECO:0000313" key="2">
    <source>
        <dbReference type="EMBL" id="GJS57050.1"/>
    </source>
</evidence>
<reference evidence="2" key="2">
    <citation type="submission" date="2022-01" db="EMBL/GenBank/DDBJ databases">
        <authorList>
            <person name="Yamashiro T."/>
            <person name="Shiraishi A."/>
            <person name="Satake H."/>
            <person name="Nakayama K."/>
        </authorList>
    </citation>
    <scope>NUCLEOTIDE SEQUENCE</scope>
</reference>
<keyword evidence="2" id="KW-0695">RNA-directed DNA polymerase</keyword>
<dbReference type="InterPro" id="IPR002156">
    <property type="entry name" value="RNaseH_domain"/>
</dbReference>
<dbReference type="InterPro" id="IPR012337">
    <property type="entry name" value="RNaseH-like_sf"/>
</dbReference>
<evidence type="ECO:0000259" key="1">
    <source>
        <dbReference type="Pfam" id="PF13456"/>
    </source>
</evidence>
<feature type="domain" description="RNase H type-1" evidence="1">
    <location>
        <begin position="138"/>
        <end position="207"/>
    </location>
</feature>
<gene>
    <name evidence="2" type="ORF">Tco_0651834</name>
</gene>
<keyword evidence="2" id="KW-0808">Transferase</keyword>
<protein>
    <submittedName>
        <fullName evidence="2">Reverse transcriptase domain-containing protein</fullName>
    </submittedName>
</protein>
<proteinExistence type="predicted"/>
<organism evidence="2 3">
    <name type="scientific">Tanacetum coccineum</name>
    <dbReference type="NCBI Taxonomy" id="301880"/>
    <lineage>
        <taxon>Eukaryota</taxon>
        <taxon>Viridiplantae</taxon>
        <taxon>Streptophyta</taxon>
        <taxon>Embryophyta</taxon>
        <taxon>Tracheophyta</taxon>
        <taxon>Spermatophyta</taxon>
        <taxon>Magnoliopsida</taxon>
        <taxon>eudicotyledons</taxon>
        <taxon>Gunneridae</taxon>
        <taxon>Pentapetalae</taxon>
        <taxon>asterids</taxon>
        <taxon>campanulids</taxon>
        <taxon>Asterales</taxon>
        <taxon>Asteraceae</taxon>
        <taxon>Asteroideae</taxon>
        <taxon>Anthemideae</taxon>
        <taxon>Anthemidinae</taxon>
        <taxon>Tanacetum</taxon>
    </lineage>
</organism>
<dbReference type="EMBL" id="BQNB010008978">
    <property type="protein sequence ID" value="GJS57050.1"/>
    <property type="molecule type" value="Genomic_DNA"/>
</dbReference>
<dbReference type="PANTHER" id="PTHR48475:SF2">
    <property type="entry name" value="RIBONUCLEASE H"/>
    <property type="match status" value="1"/>
</dbReference>
<keyword evidence="2" id="KW-0548">Nucleotidyltransferase</keyword>
<dbReference type="Gene3D" id="3.30.420.10">
    <property type="entry name" value="Ribonuclease H-like superfamily/Ribonuclease H"/>
    <property type="match status" value="1"/>
</dbReference>
<dbReference type="SUPFAM" id="SSF53098">
    <property type="entry name" value="Ribonuclease H-like"/>
    <property type="match status" value="1"/>
</dbReference>
<dbReference type="InterPro" id="IPR036397">
    <property type="entry name" value="RNaseH_sf"/>
</dbReference>
<sequence length="226" mass="24979">MKKVIVELPLLTNPKKEETLYVYLAATEEALSAVLAERKGKHCPIHYVRGYEALGRFREVHRTYEPRNAIKGQVLDDFLSEALVGTLPEAFFHLPARVQSKDDVERWNLFTDGASNSKGSGAGLFSSALAAQNSGPCMALKMKVRDIDVKVDSKLVASQINGSYVASSTSMIKYLTAVRECIAGFKSLAIQNIPRNLNQKVKILSKLATHAFDHLTKEVLMEVLAE</sequence>
<dbReference type="Proteomes" id="UP001151760">
    <property type="component" value="Unassembled WGS sequence"/>
</dbReference>
<dbReference type="Pfam" id="PF13456">
    <property type="entry name" value="RVT_3"/>
    <property type="match status" value="1"/>
</dbReference>
<accession>A0ABQ4WW77</accession>
<reference evidence="2" key="1">
    <citation type="journal article" date="2022" name="Int. J. Mol. Sci.">
        <title>Draft Genome of Tanacetum Coccineum: Genomic Comparison of Closely Related Tanacetum-Family Plants.</title>
        <authorList>
            <person name="Yamashiro T."/>
            <person name="Shiraishi A."/>
            <person name="Nakayama K."/>
            <person name="Satake H."/>
        </authorList>
    </citation>
    <scope>NUCLEOTIDE SEQUENCE</scope>
</reference>